<keyword evidence="5" id="KW-1185">Reference proteome</keyword>
<sequence>MAKRRAPLKTFSIKRRPRKQFYHGPPVAEGEEATDMSQVEDWEAPLTRTFMEQLFGSLLEDFATLKREIAAEVKDLRREVTNLGQRVDTLEQTYDAREKEVDSHRWELITMHDKNQELQYQLEDLENGSRRSNIRVKGVPTQAVLGPLEDFVV</sequence>
<evidence type="ECO:0000256" key="2">
    <source>
        <dbReference type="SAM" id="MobiDB-lite"/>
    </source>
</evidence>
<evidence type="ECO:0000313" key="4">
    <source>
        <dbReference type="EMBL" id="KAJ1120362.1"/>
    </source>
</evidence>
<organism evidence="4 5">
    <name type="scientific">Pleurodeles waltl</name>
    <name type="common">Iberian ribbed newt</name>
    <dbReference type="NCBI Taxonomy" id="8319"/>
    <lineage>
        <taxon>Eukaryota</taxon>
        <taxon>Metazoa</taxon>
        <taxon>Chordata</taxon>
        <taxon>Craniata</taxon>
        <taxon>Vertebrata</taxon>
        <taxon>Euteleostomi</taxon>
        <taxon>Amphibia</taxon>
        <taxon>Batrachia</taxon>
        <taxon>Caudata</taxon>
        <taxon>Salamandroidea</taxon>
        <taxon>Salamandridae</taxon>
        <taxon>Pleurodelinae</taxon>
        <taxon>Pleurodeles</taxon>
    </lineage>
</organism>
<evidence type="ECO:0000256" key="1">
    <source>
        <dbReference type="SAM" id="Coils"/>
    </source>
</evidence>
<feature type="coiled-coil region" evidence="1">
    <location>
        <begin position="59"/>
        <end position="100"/>
    </location>
</feature>
<keyword evidence="1" id="KW-0175">Coiled coil</keyword>
<protein>
    <submittedName>
        <fullName evidence="4">Uncharacterized protein</fullName>
    </submittedName>
</protein>
<dbReference type="EMBL" id="JANPWB010000012">
    <property type="protein sequence ID" value="KAJ1120362.1"/>
    <property type="molecule type" value="Genomic_DNA"/>
</dbReference>
<evidence type="ECO:0000313" key="3">
    <source>
        <dbReference type="EMBL" id="KAJ1120361.1"/>
    </source>
</evidence>
<dbReference type="EMBL" id="JANPWB010000012">
    <property type="protein sequence ID" value="KAJ1120361.1"/>
    <property type="molecule type" value="Genomic_DNA"/>
</dbReference>
<dbReference type="AlphaFoldDB" id="A0AAV7NZM0"/>
<accession>A0AAV7NZM0</accession>
<evidence type="ECO:0000313" key="5">
    <source>
        <dbReference type="Proteomes" id="UP001066276"/>
    </source>
</evidence>
<feature type="region of interest" description="Disordered" evidence="2">
    <location>
        <begin position="16"/>
        <end position="36"/>
    </location>
</feature>
<proteinExistence type="predicted"/>
<comment type="caution">
    <text evidence="4">The sequence shown here is derived from an EMBL/GenBank/DDBJ whole genome shotgun (WGS) entry which is preliminary data.</text>
</comment>
<gene>
    <name evidence="3" type="ORF">NDU88_008531</name>
    <name evidence="4" type="ORF">NDU88_008532</name>
</gene>
<dbReference type="Proteomes" id="UP001066276">
    <property type="component" value="Chromosome 8"/>
</dbReference>
<name>A0AAV7NZM0_PLEWA</name>
<reference evidence="4" key="1">
    <citation type="journal article" date="2022" name="bioRxiv">
        <title>Sequencing and chromosome-scale assembly of the giantPleurodeles waltlgenome.</title>
        <authorList>
            <person name="Brown T."/>
            <person name="Elewa A."/>
            <person name="Iarovenko S."/>
            <person name="Subramanian E."/>
            <person name="Araus A.J."/>
            <person name="Petzold A."/>
            <person name="Susuki M."/>
            <person name="Suzuki K.-i.T."/>
            <person name="Hayashi T."/>
            <person name="Toyoda A."/>
            <person name="Oliveira C."/>
            <person name="Osipova E."/>
            <person name="Leigh N.D."/>
            <person name="Simon A."/>
            <person name="Yun M.H."/>
        </authorList>
    </citation>
    <scope>NUCLEOTIDE SEQUENCE</scope>
    <source>
        <strain evidence="4">20211129_DDA</strain>
        <tissue evidence="4">Liver</tissue>
    </source>
</reference>